<dbReference type="SUPFAM" id="SSF46785">
    <property type="entry name" value="Winged helix' DNA-binding domain"/>
    <property type="match status" value="1"/>
</dbReference>
<dbReference type="PANTHER" id="PTHR33164:SF99">
    <property type="entry name" value="MARR FAMILY REGULATORY PROTEIN"/>
    <property type="match status" value="1"/>
</dbReference>
<dbReference type="PANTHER" id="PTHR33164">
    <property type="entry name" value="TRANSCRIPTIONAL REGULATOR, MARR FAMILY"/>
    <property type="match status" value="1"/>
</dbReference>
<accession>A0ABR7SS39</accession>
<dbReference type="InterPro" id="IPR039422">
    <property type="entry name" value="MarR/SlyA-like"/>
</dbReference>
<organism evidence="2 3">
    <name type="scientific">Streptomyces polyasparticus</name>
    <dbReference type="NCBI Taxonomy" id="2767826"/>
    <lineage>
        <taxon>Bacteria</taxon>
        <taxon>Bacillati</taxon>
        <taxon>Actinomycetota</taxon>
        <taxon>Actinomycetes</taxon>
        <taxon>Kitasatosporales</taxon>
        <taxon>Streptomycetaceae</taxon>
        <taxon>Streptomyces</taxon>
    </lineage>
</organism>
<evidence type="ECO:0000313" key="2">
    <source>
        <dbReference type="EMBL" id="MBC9717326.1"/>
    </source>
</evidence>
<evidence type="ECO:0000313" key="3">
    <source>
        <dbReference type="Proteomes" id="UP000642284"/>
    </source>
</evidence>
<dbReference type="InterPro" id="IPR000835">
    <property type="entry name" value="HTH_MarR-typ"/>
</dbReference>
<dbReference type="Proteomes" id="UP000642284">
    <property type="component" value="Unassembled WGS sequence"/>
</dbReference>
<comment type="caution">
    <text evidence="2">The sequence shown here is derived from an EMBL/GenBank/DDBJ whole genome shotgun (WGS) entry which is preliminary data.</text>
</comment>
<keyword evidence="3" id="KW-1185">Reference proteome</keyword>
<sequence length="155" mass="17223">MERDDAPFGLLLGLAYQQVVTELHEHLAAEGHTGLRPAFGYAFKLIAKEPLTIKELATRLEITHQGAAKLVDEMVAAGYVDRVPDPADGRVKRLVRTERCIALMESGHRFQEAYEKQLTDELGEETTAAVRLALSRIIDRSDKPDGLARSLRSMP</sequence>
<dbReference type="InterPro" id="IPR036388">
    <property type="entry name" value="WH-like_DNA-bd_sf"/>
</dbReference>
<proteinExistence type="predicted"/>
<dbReference type="PROSITE" id="PS50995">
    <property type="entry name" value="HTH_MARR_2"/>
    <property type="match status" value="1"/>
</dbReference>
<feature type="domain" description="HTH marR-type" evidence="1">
    <location>
        <begin position="5"/>
        <end position="139"/>
    </location>
</feature>
<reference evidence="2 3" key="1">
    <citation type="submission" date="2020-08" db="EMBL/GenBank/DDBJ databases">
        <title>Genemic of Streptomyces polyaspartic.</title>
        <authorList>
            <person name="Liu W."/>
        </authorList>
    </citation>
    <scope>NUCLEOTIDE SEQUENCE [LARGE SCALE GENOMIC DNA]</scope>
    <source>
        <strain evidence="2 3">TRM66268-LWL</strain>
    </source>
</reference>
<name>A0ABR7SS39_9ACTN</name>
<protein>
    <submittedName>
        <fullName evidence="2">MarR family transcriptional regulator</fullName>
    </submittedName>
</protein>
<dbReference type="Gene3D" id="1.10.10.10">
    <property type="entry name" value="Winged helix-like DNA-binding domain superfamily/Winged helix DNA-binding domain"/>
    <property type="match status" value="1"/>
</dbReference>
<gene>
    <name evidence="2" type="ORF">H9Y04_32840</name>
</gene>
<dbReference type="InterPro" id="IPR036390">
    <property type="entry name" value="WH_DNA-bd_sf"/>
</dbReference>
<dbReference type="SMART" id="SM00347">
    <property type="entry name" value="HTH_MARR"/>
    <property type="match status" value="1"/>
</dbReference>
<dbReference type="Pfam" id="PF12802">
    <property type="entry name" value="MarR_2"/>
    <property type="match status" value="1"/>
</dbReference>
<dbReference type="RefSeq" id="WP_187817743.1">
    <property type="nucleotide sequence ID" value="NZ_JACTVJ010000018.1"/>
</dbReference>
<dbReference type="EMBL" id="JACTVJ010000018">
    <property type="protein sequence ID" value="MBC9717326.1"/>
    <property type="molecule type" value="Genomic_DNA"/>
</dbReference>
<evidence type="ECO:0000259" key="1">
    <source>
        <dbReference type="PROSITE" id="PS50995"/>
    </source>
</evidence>